<dbReference type="GO" id="GO:0003700">
    <property type="term" value="F:DNA-binding transcription factor activity"/>
    <property type="evidence" value="ECO:0007669"/>
    <property type="project" value="InterPro"/>
</dbReference>
<gene>
    <name evidence="1" type="ORF">F3Y22_tig00111996pilonHSYRG00021</name>
</gene>
<protein>
    <submittedName>
        <fullName evidence="1">BES1-interacting Myc-like protein 2, putative isoform 2</fullName>
    </submittedName>
</protein>
<comment type="caution">
    <text evidence="1">The sequence shown here is derived from an EMBL/GenBank/DDBJ whole genome shotgun (WGS) entry which is preliminary data.</text>
</comment>
<dbReference type="AlphaFoldDB" id="A0A6A2X7B7"/>
<reference evidence="1" key="1">
    <citation type="submission" date="2019-09" db="EMBL/GenBank/DDBJ databases">
        <title>Draft genome information of white flower Hibiscus syriacus.</title>
        <authorList>
            <person name="Kim Y.-M."/>
        </authorList>
    </citation>
    <scope>NUCLEOTIDE SEQUENCE [LARGE SCALE GENOMIC DNA]</scope>
    <source>
        <strain evidence="1">YM2019G1</strain>
    </source>
</reference>
<dbReference type="InterPro" id="IPR044295">
    <property type="entry name" value="BIM1/2/3"/>
</dbReference>
<dbReference type="GO" id="GO:0006351">
    <property type="term" value="P:DNA-templated transcription"/>
    <property type="evidence" value="ECO:0007669"/>
    <property type="project" value="InterPro"/>
</dbReference>
<proteinExistence type="predicted"/>
<dbReference type="PANTHER" id="PTHR46412:SF9">
    <property type="entry name" value="TRANSCRIPTION FACTOR BIM3"/>
    <property type="match status" value="1"/>
</dbReference>
<dbReference type="Proteomes" id="UP000436088">
    <property type="component" value="Unassembled WGS sequence"/>
</dbReference>
<organism evidence="1 2">
    <name type="scientific">Hibiscus syriacus</name>
    <name type="common">Rose of Sharon</name>
    <dbReference type="NCBI Taxonomy" id="106335"/>
    <lineage>
        <taxon>Eukaryota</taxon>
        <taxon>Viridiplantae</taxon>
        <taxon>Streptophyta</taxon>
        <taxon>Embryophyta</taxon>
        <taxon>Tracheophyta</taxon>
        <taxon>Spermatophyta</taxon>
        <taxon>Magnoliopsida</taxon>
        <taxon>eudicotyledons</taxon>
        <taxon>Gunneridae</taxon>
        <taxon>Pentapetalae</taxon>
        <taxon>rosids</taxon>
        <taxon>malvids</taxon>
        <taxon>Malvales</taxon>
        <taxon>Malvaceae</taxon>
        <taxon>Malvoideae</taxon>
        <taxon>Hibiscus</taxon>
    </lineage>
</organism>
<dbReference type="EMBL" id="VEPZ02001482">
    <property type="protein sequence ID" value="KAE8671062.1"/>
    <property type="molecule type" value="Genomic_DNA"/>
</dbReference>
<accession>A0A6A2X7B7</accession>
<dbReference type="GO" id="GO:0046983">
    <property type="term" value="F:protein dimerization activity"/>
    <property type="evidence" value="ECO:0007669"/>
    <property type="project" value="InterPro"/>
</dbReference>
<sequence>MVEIEGEDDDSYEVKGGKEVSKRRTLIGLSILRLSSVEGVGLMKGRRVHSVFTGKVANVRGIVPRVEPGANKTDSMENFIDHSQTMKNGSSCENDGIMPSMVANMQNYSIESDLGDASVFKALDHPPASATSIVNTQTRSNTTATHGRGSLAFHESVSDSENMDDLTIRDEPEGLSNAYSQGFWLIVALQSSGDDMSQASIRVKIDAVKRVASGVTSMPSNSKEKEIQYVSNQVMAQTGVRSCSEEFDQAYKRHRTGKC</sequence>
<dbReference type="PANTHER" id="PTHR46412">
    <property type="entry name" value="BES1-INTERACTING MYC-LIKE PROTEIN"/>
    <property type="match status" value="1"/>
</dbReference>
<evidence type="ECO:0000313" key="2">
    <source>
        <dbReference type="Proteomes" id="UP000436088"/>
    </source>
</evidence>
<keyword evidence="2" id="KW-1185">Reference proteome</keyword>
<evidence type="ECO:0000313" key="1">
    <source>
        <dbReference type="EMBL" id="KAE8671062.1"/>
    </source>
</evidence>
<name>A0A6A2X7B7_HIBSY</name>